<keyword evidence="4" id="KW-1185">Reference proteome</keyword>
<feature type="compositionally biased region" description="Basic and acidic residues" evidence="1">
    <location>
        <begin position="101"/>
        <end position="110"/>
    </location>
</feature>
<feature type="signal peptide" evidence="2">
    <location>
        <begin position="1"/>
        <end position="23"/>
    </location>
</feature>
<protein>
    <submittedName>
        <fullName evidence="3">Uncharacterized protein</fullName>
    </submittedName>
</protein>
<evidence type="ECO:0000256" key="1">
    <source>
        <dbReference type="SAM" id="MobiDB-lite"/>
    </source>
</evidence>
<accession>A0AAV5TPW4</accession>
<keyword evidence="2" id="KW-0732">Signal</keyword>
<evidence type="ECO:0000313" key="3">
    <source>
        <dbReference type="EMBL" id="GMS96432.1"/>
    </source>
</evidence>
<sequence length="110" mass="11304">LHSNMWSRLLLLVLAAGIFQSKAESDTYENTKNAVNNAADNVAKAGNDAKATAQSVLDKGKETADGVGRAISDKAGEIGDAARGIGDSKPAQGVNDAVHQAGEKLSELGK</sequence>
<reference evidence="3" key="1">
    <citation type="submission" date="2023-10" db="EMBL/GenBank/DDBJ databases">
        <title>Genome assembly of Pristionchus species.</title>
        <authorList>
            <person name="Yoshida K."/>
            <person name="Sommer R.J."/>
        </authorList>
    </citation>
    <scope>NUCLEOTIDE SEQUENCE</scope>
    <source>
        <strain evidence="3">RS0144</strain>
    </source>
</reference>
<feature type="chain" id="PRO_5043730737" evidence="2">
    <location>
        <begin position="24"/>
        <end position="110"/>
    </location>
</feature>
<proteinExistence type="predicted"/>
<dbReference type="EMBL" id="BTSX01000004">
    <property type="protein sequence ID" value="GMS96432.1"/>
    <property type="molecule type" value="Genomic_DNA"/>
</dbReference>
<feature type="non-terminal residue" evidence="3">
    <location>
        <position position="1"/>
    </location>
</feature>
<dbReference type="AlphaFoldDB" id="A0AAV5TPW4"/>
<feature type="region of interest" description="Disordered" evidence="1">
    <location>
        <begin position="81"/>
        <end position="110"/>
    </location>
</feature>
<organism evidence="3 4">
    <name type="scientific">Pristionchus entomophagus</name>
    <dbReference type="NCBI Taxonomy" id="358040"/>
    <lineage>
        <taxon>Eukaryota</taxon>
        <taxon>Metazoa</taxon>
        <taxon>Ecdysozoa</taxon>
        <taxon>Nematoda</taxon>
        <taxon>Chromadorea</taxon>
        <taxon>Rhabditida</taxon>
        <taxon>Rhabditina</taxon>
        <taxon>Diplogasteromorpha</taxon>
        <taxon>Diplogasteroidea</taxon>
        <taxon>Neodiplogasteridae</taxon>
        <taxon>Pristionchus</taxon>
    </lineage>
</organism>
<evidence type="ECO:0000313" key="4">
    <source>
        <dbReference type="Proteomes" id="UP001432027"/>
    </source>
</evidence>
<name>A0AAV5TPW4_9BILA</name>
<gene>
    <name evidence="3" type="ORF">PENTCL1PPCAC_18607</name>
</gene>
<evidence type="ECO:0000256" key="2">
    <source>
        <dbReference type="SAM" id="SignalP"/>
    </source>
</evidence>
<dbReference type="Proteomes" id="UP001432027">
    <property type="component" value="Unassembled WGS sequence"/>
</dbReference>
<comment type="caution">
    <text evidence="3">The sequence shown here is derived from an EMBL/GenBank/DDBJ whole genome shotgun (WGS) entry which is preliminary data.</text>
</comment>